<dbReference type="Gene3D" id="3.40.50.200">
    <property type="entry name" value="Peptidase S8/S53 domain"/>
    <property type="match status" value="1"/>
</dbReference>
<dbReference type="InterPro" id="IPR015366">
    <property type="entry name" value="S53_propep"/>
</dbReference>
<evidence type="ECO:0000256" key="6">
    <source>
        <dbReference type="ARBA" id="ARBA00023145"/>
    </source>
</evidence>
<keyword evidence="5 7" id="KW-0106">Calcium</keyword>
<evidence type="ECO:0000256" key="8">
    <source>
        <dbReference type="SAM" id="SignalP"/>
    </source>
</evidence>
<accession>L8H2I7</accession>
<dbReference type="KEGG" id="acan:ACA1_200110"/>
<dbReference type="CDD" id="cd04056">
    <property type="entry name" value="Peptidases_S53"/>
    <property type="match status" value="1"/>
</dbReference>
<keyword evidence="8" id="KW-0732">Signal</keyword>
<dbReference type="SUPFAM" id="SSF52743">
    <property type="entry name" value="Subtilisin-like"/>
    <property type="match status" value="1"/>
</dbReference>
<dbReference type="Proteomes" id="UP000011083">
    <property type="component" value="Unassembled WGS sequence"/>
</dbReference>
<feature type="binding site" evidence="7">
    <location>
        <position position="551"/>
    </location>
    <ligand>
        <name>Ca(2+)</name>
        <dbReference type="ChEBI" id="CHEBI:29108"/>
    </ligand>
</feature>
<feature type="binding site" evidence="7">
    <location>
        <position position="528"/>
    </location>
    <ligand>
        <name>Ca(2+)</name>
        <dbReference type="ChEBI" id="CHEBI:29108"/>
    </ligand>
</feature>
<evidence type="ECO:0000256" key="7">
    <source>
        <dbReference type="PROSITE-ProRule" id="PRU01032"/>
    </source>
</evidence>
<gene>
    <name evidence="10" type="ORF">ACA1_200110</name>
</gene>
<dbReference type="PROSITE" id="PS51695">
    <property type="entry name" value="SEDOLISIN"/>
    <property type="match status" value="1"/>
</dbReference>
<dbReference type="InterPro" id="IPR050819">
    <property type="entry name" value="Tripeptidyl-peptidase_I"/>
</dbReference>
<dbReference type="MEROPS" id="S53.003"/>
<dbReference type="InterPro" id="IPR030400">
    <property type="entry name" value="Sedolisin_dom"/>
</dbReference>
<dbReference type="STRING" id="1257118.L8H2I7"/>
<evidence type="ECO:0000313" key="10">
    <source>
        <dbReference type="EMBL" id="ELR19714.1"/>
    </source>
</evidence>
<dbReference type="SMART" id="SM00944">
    <property type="entry name" value="Pro-kuma_activ"/>
    <property type="match status" value="1"/>
</dbReference>
<keyword evidence="4 7" id="KW-0720">Serine protease</keyword>
<keyword evidence="3 7" id="KW-0378">Hydrolase</keyword>
<sequence length="585" mass="63024">MESRLSLALTVAFLCLLVACMVAGGDAKLSLLGRVALEPAVGSQSLRTPPAGWVSVSHQQPSRAAVVPLTFALTRRDSGLIQAKLQEVSTPSSPHYGRYLSASELADLVAPPAEWVAAVVDWLASHGVRSYELSRNRDYITAHVDADQAEALLACSFGRFRHTETGQEVMRCLAEYSVPAHVAPFLDLVAGVIRFPNYGKGQLKASVDAFGADAPSKVPITPDMIRKLYSITNVPKVANNLQAVVSFLGQYYSAQDLQQFQKLYGTPVLPIEHTFGPNDPTAPGVEASLDVQYLTGVTGAGRGSFGENIPTWVYSTPGSRPGGNEPFLDWLLFLHNQTTLPHVFSISYQDLEYTVSESYMRRIDEEFAMFGLRGRTFVTGSGDWGVGCKPDFHKCTVFVADFPSSSPHIVSTGATFYNDSTGRENGIAFSSGGFSWSFERPSYQNAAVEAFLQRTRTPGRAFPDISAIGSNFQVVYNGTVIPVAGTSASTPTFAAVLSLINSLRLAAGRPTLGFVNPFLYQAASAFTDIEECQKQDPGCCSTSFACEKGWDPYTGLGTPNFEKLAALAMDASLFNFPPAGLPLHA</sequence>
<feature type="domain" description="Peptidase S53" evidence="9">
    <location>
        <begin position="219"/>
        <end position="571"/>
    </location>
</feature>
<feature type="binding site" evidence="7">
    <location>
        <position position="549"/>
    </location>
    <ligand>
        <name>Ca(2+)</name>
        <dbReference type="ChEBI" id="CHEBI:29108"/>
    </ligand>
</feature>
<dbReference type="AlphaFoldDB" id="L8H2I7"/>
<dbReference type="PROSITE" id="PS51257">
    <property type="entry name" value="PROKAR_LIPOPROTEIN"/>
    <property type="match status" value="1"/>
</dbReference>
<keyword evidence="6" id="KW-0865">Zymogen</keyword>
<dbReference type="OrthoDB" id="16742at2759"/>
<keyword evidence="1 7" id="KW-0645">Protease</keyword>
<evidence type="ECO:0000313" key="11">
    <source>
        <dbReference type="Proteomes" id="UP000011083"/>
    </source>
</evidence>
<dbReference type="Pfam" id="PF09286">
    <property type="entry name" value="Pro-kuma_activ"/>
    <property type="match status" value="1"/>
</dbReference>
<dbReference type="OMA" id="ACREYHV"/>
<feature type="signal peptide" evidence="8">
    <location>
        <begin position="1"/>
        <end position="27"/>
    </location>
</feature>
<reference evidence="10 11" key="1">
    <citation type="journal article" date="2013" name="Genome Biol.">
        <title>Genome of Acanthamoeba castellanii highlights extensive lateral gene transfer and early evolution of tyrosine kinase signaling.</title>
        <authorList>
            <person name="Clarke M."/>
            <person name="Lohan A.J."/>
            <person name="Liu B."/>
            <person name="Lagkouvardos I."/>
            <person name="Roy S."/>
            <person name="Zafar N."/>
            <person name="Bertelli C."/>
            <person name="Schilde C."/>
            <person name="Kianianmomeni A."/>
            <person name="Burglin T.R."/>
            <person name="Frech C."/>
            <person name="Turcotte B."/>
            <person name="Kopec K.O."/>
            <person name="Synnott J.M."/>
            <person name="Choo C."/>
            <person name="Paponov I."/>
            <person name="Finkler A."/>
            <person name="Soon Heng Tan C."/>
            <person name="Hutchins A.P."/>
            <person name="Weinmeier T."/>
            <person name="Rattei T."/>
            <person name="Chu J.S."/>
            <person name="Gimenez G."/>
            <person name="Irimia M."/>
            <person name="Rigden D.J."/>
            <person name="Fitzpatrick D.A."/>
            <person name="Lorenzo-Morales J."/>
            <person name="Bateman A."/>
            <person name="Chiu C.H."/>
            <person name="Tang P."/>
            <person name="Hegemann P."/>
            <person name="Fromm H."/>
            <person name="Raoult D."/>
            <person name="Greub G."/>
            <person name="Miranda-Saavedra D."/>
            <person name="Chen N."/>
            <person name="Nash P."/>
            <person name="Ginger M.L."/>
            <person name="Horn M."/>
            <person name="Schaap P."/>
            <person name="Caler L."/>
            <person name="Loftus B."/>
        </authorList>
    </citation>
    <scope>NUCLEOTIDE SEQUENCE [LARGE SCALE GENOMIC DNA]</scope>
    <source>
        <strain evidence="10 11">Neff</strain>
    </source>
</reference>
<feature type="active site" description="Charge relay system" evidence="7">
    <location>
        <position position="290"/>
    </location>
</feature>
<feature type="active site" description="Charge relay system" evidence="7">
    <location>
        <position position="286"/>
    </location>
</feature>
<dbReference type="GO" id="GO:0006508">
    <property type="term" value="P:proteolysis"/>
    <property type="evidence" value="ECO:0007669"/>
    <property type="project" value="UniProtKB-KW"/>
</dbReference>
<dbReference type="VEuPathDB" id="AmoebaDB:ACA1_200110"/>
<dbReference type="EMBL" id="KB007932">
    <property type="protein sequence ID" value="ELR19714.1"/>
    <property type="molecule type" value="Genomic_DNA"/>
</dbReference>
<feature type="chain" id="PRO_5003990838" evidence="8">
    <location>
        <begin position="28"/>
        <end position="585"/>
    </location>
</feature>
<dbReference type="RefSeq" id="XP_004341806.1">
    <property type="nucleotide sequence ID" value="XM_004341758.1"/>
</dbReference>
<dbReference type="GO" id="GO:0046872">
    <property type="term" value="F:metal ion binding"/>
    <property type="evidence" value="ECO:0007669"/>
    <property type="project" value="UniProtKB-UniRule"/>
</dbReference>
<evidence type="ECO:0000256" key="3">
    <source>
        <dbReference type="ARBA" id="ARBA00022801"/>
    </source>
</evidence>
<dbReference type="GeneID" id="14920544"/>
<feature type="binding site" evidence="7">
    <location>
        <position position="529"/>
    </location>
    <ligand>
        <name>Ca(2+)</name>
        <dbReference type="ChEBI" id="CHEBI:29108"/>
    </ligand>
</feature>
<dbReference type="InterPro" id="IPR023828">
    <property type="entry name" value="Peptidase_S8_Ser-AS"/>
</dbReference>
<dbReference type="PROSITE" id="PS00138">
    <property type="entry name" value="SUBTILASE_SER"/>
    <property type="match status" value="1"/>
</dbReference>
<organism evidence="10 11">
    <name type="scientific">Acanthamoeba castellanii (strain ATCC 30010 / Neff)</name>
    <dbReference type="NCBI Taxonomy" id="1257118"/>
    <lineage>
        <taxon>Eukaryota</taxon>
        <taxon>Amoebozoa</taxon>
        <taxon>Discosea</taxon>
        <taxon>Longamoebia</taxon>
        <taxon>Centramoebida</taxon>
        <taxon>Acanthamoebidae</taxon>
        <taxon>Acanthamoeba</taxon>
    </lineage>
</organism>
<evidence type="ECO:0000256" key="1">
    <source>
        <dbReference type="ARBA" id="ARBA00022670"/>
    </source>
</evidence>
<comment type="cofactor">
    <cofactor evidence="7">
        <name>Ca(2+)</name>
        <dbReference type="ChEBI" id="CHEBI:29108"/>
    </cofactor>
    <text evidence="7">Binds 1 Ca(2+) ion per subunit.</text>
</comment>
<protein>
    <submittedName>
        <fullName evidence="10">Prokumamolisin, activation domain containing protein</fullName>
    </submittedName>
</protein>
<name>L8H2I7_ACACF</name>
<dbReference type="PANTHER" id="PTHR14218:SF15">
    <property type="entry name" value="TRIPEPTIDYL-PEPTIDASE 1"/>
    <property type="match status" value="1"/>
</dbReference>
<dbReference type="SUPFAM" id="SSF54897">
    <property type="entry name" value="Protease propeptides/inhibitors"/>
    <property type="match status" value="1"/>
</dbReference>
<dbReference type="InterPro" id="IPR036852">
    <property type="entry name" value="Peptidase_S8/S53_dom_sf"/>
</dbReference>
<evidence type="ECO:0000259" key="9">
    <source>
        <dbReference type="PROSITE" id="PS51695"/>
    </source>
</evidence>
<keyword evidence="2 7" id="KW-0479">Metal-binding</keyword>
<keyword evidence="11" id="KW-1185">Reference proteome</keyword>
<feature type="active site" description="Charge relay system" evidence="7">
    <location>
        <position position="487"/>
    </location>
</feature>
<proteinExistence type="predicted"/>
<dbReference type="PANTHER" id="PTHR14218">
    <property type="entry name" value="PROTEASE S8 TRIPEPTIDYL PEPTIDASE I CLN2"/>
    <property type="match status" value="1"/>
</dbReference>
<dbReference type="CDD" id="cd11377">
    <property type="entry name" value="Pro-peptidase_S53"/>
    <property type="match status" value="1"/>
</dbReference>
<dbReference type="GO" id="GO:0004252">
    <property type="term" value="F:serine-type endopeptidase activity"/>
    <property type="evidence" value="ECO:0007669"/>
    <property type="project" value="UniProtKB-UniRule"/>
</dbReference>
<evidence type="ECO:0000256" key="2">
    <source>
        <dbReference type="ARBA" id="ARBA00022723"/>
    </source>
</evidence>
<dbReference type="GO" id="GO:0008240">
    <property type="term" value="F:tripeptidyl-peptidase activity"/>
    <property type="evidence" value="ECO:0007669"/>
    <property type="project" value="TreeGrafter"/>
</dbReference>
<evidence type="ECO:0000256" key="4">
    <source>
        <dbReference type="ARBA" id="ARBA00022825"/>
    </source>
</evidence>
<evidence type="ECO:0000256" key="5">
    <source>
        <dbReference type="ARBA" id="ARBA00022837"/>
    </source>
</evidence>